<accession>A0A919IBG1</accession>
<feature type="modified residue" description="4-aspartylphosphate" evidence="2">
    <location>
        <position position="59"/>
    </location>
</feature>
<reference evidence="4" key="1">
    <citation type="submission" date="2021-01" db="EMBL/GenBank/DDBJ databases">
        <title>Whole genome shotgun sequence of Actinoplanes cyaneus NBRC 14990.</title>
        <authorList>
            <person name="Komaki H."/>
            <person name="Tamura T."/>
        </authorList>
    </citation>
    <scope>NUCLEOTIDE SEQUENCE</scope>
    <source>
        <strain evidence="4">NBRC 14990</strain>
    </source>
</reference>
<dbReference type="AlphaFoldDB" id="A0A919IBG1"/>
<dbReference type="PANTHER" id="PTHR44591">
    <property type="entry name" value="STRESS RESPONSE REGULATOR PROTEIN 1"/>
    <property type="match status" value="1"/>
</dbReference>
<dbReference type="SUPFAM" id="SSF52172">
    <property type="entry name" value="CheY-like"/>
    <property type="match status" value="1"/>
</dbReference>
<dbReference type="InterPro" id="IPR011006">
    <property type="entry name" value="CheY-like_superfamily"/>
</dbReference>
<dbReference type="Gene3D" id="3.40.50.2300">
    <property type="match status" value="1"/>
</dbReference>
<dbReference type="GO" id="GO:0000160">
    <property type="term" value="P:phosphorelay signal transduction system"/>
    <property type="evidence" value="ECO:0007669"/>
    <property type="project" value="InterPro"/>
</dbReference>
<dbReference type="EMBL" id="BOMH01000002">
    <property type="protein sequence ID" value="GID62399.1"/>
    <property type="molecule type" value="Genomic_DNA"/>
</dbReference>
<dbReference type="InterPro" id="IPR050595">
    <property type="entry name" value="Bact_response_regulator"/>
</dbReference>
<keyword evidence="1 2" id="KW-0597">Phosphoprotein</keyword>
<proteinExistence type="predicted"/>
<feature type="domain" description="Response regulatory" evidence="3">
    <location>
        <begin position="10"/>
        <end position="119"/>
    </location>
</feature>
<dbReference type="PROSITE" id="PS50110">
    <property type="entry name" value="RESPONSE_REGULATORY"/>
    <property type="match status" value="1"/>
</dbReference>
<evidence type="ECO:0000256" key="1">
    <source>
        <dbReference type="ARBA" id="ARBA00022553"/>
    </source>
</evidence>
<dbReference type="InterPro" id="IPR001789">
    <property type="entry name" value="Sig_transdc_resp-reg_receiver"/>
</dbReference>
<keyword evidence="5" id="KW-1185">Reference proteome</keyword>
<gene>
    <name evidence="4" type="ORF">Acy02nite_02800</name>
</gene>
<dbReference type="Pfam" id="PF00072">
    <property type="entry name" value="Response_reg"/>
    <property type="match status" value="1"/>
</dbReference>
<dbReference type="SMART" id="SM00448">
    <property type="entry name" value="REC"/>
    <property type="match status" value="1"/>
</dbReference>
<evidence type="ECO:0000313" key="4">
    <source>
        <dbReference type="EMBL" id="GID62399.1"/>
    </source>
</evidence>
<sequence>MAHGWGSVGRILVVDDEPDLLFILRRVFTRAGHEVTEADNGAAALAAVQQSPPDLVVTDIMMPVMSGVELIRALRADPATAAIPILSVSGDWQLAVDADAALAKPYQCKEILTVAEGLLREGRGTR</sequence>
<organism evidence="4 5">
    <name type="scientific">Actinoplanes cyaneus</name>
    <dbReference type="NCBI Taxonomy" id="52696"/>
    <lineage>
        <taxon>Bacteria</taxon>
        <taxon>Bacillati</taxon>
        <taxon>Actinomycetota</taxon>
        <taxon>Actinomycetes</taxon>
        <taxon>Micromonosporales</taxon>
        <taxon>Micromonosporaceae</taxon>
        <taxon>Actinoplanes</taxon>
    </lineage>
</organism>
<dbReference type="PANTHER" id="PTHR44591:SF23">
    <property type="entry name" value="CHEY SUBFAMILY"/>
    <property type="match status" value="1"/>
</dbReference>
<comment type="caution">
    <text evidence="4">The sequence shown here is derived from an EMBL/GenBank/DDBJ whole genome shotgun (WGS) entry which is preliminary data.</text>
</comment>
<evidence type="ECO:0000256" key="2">
    <source>
        <dbReference type="PROSITE-ProRule" id="PRU00169"/>
    </source>
</evidence>
<evidence type="ECO:0000313" key="5">
    <source>
        <dbReference type="Proteomes" id="UP000619479"/>
    </source>
</evidence>
<name>A0A919IBG1_9ACTN</name>
<protein>
    <recommendedName>
        <fullName evidence="3">Response regulatory domain-containing protein</fullName>
    </recommendedName>
</protein>
<dbReference type="Proteomes" id="UP000619479">
    <property type="component" value="Unassembled WGS sequence"/>
</dbReference>
<evidence type="ECO:0000259" key="3">
    <source>
        <dbReference type="PROSITE" id="PS50110"/>
    </source>
</evidence>